<reference evidence="3" key="1">
    <citation type="submission" date="2017-04" db="EMBL/GenBank/DDBJ databases">
        <title>Plasmodium gonderi genome.</title>
        <authorList>
            <person name="Arisue N."/>
            <person name="Honma H."/>
            <person name="Kawai S."/>
            <person name="Tougan T."/>
            <person name="Tanabe K."/>
            <person name="Horii T."/>
        </authorList>
    </citation>
    <scope>NUCLEOTIDE SEQUENCE [LARGE SCALE GENOMIC DNA]</scope>
    <source>
        <strain evidence="3">ATCC 30045</strain>
    </source>
</reference>
<evidence type="ECO:0000256" key="1">
    <source>
        <dbReference type="SAM" id="Phobius"/>
    </source>
</evidence>
<organism evidence="2 3">
    <name type="scientific">Plasmodium gonderi</name>
    <dbReference type="NCBI Taxonomy" id="77519"/>
    <lineage>
        <taxon>Eukaryota</taxon>
        <taxon>Sar</taxon>
        <taxon>Alveolata</taxon>
        <taxon>Apicomplexa</taxon>
        <taxon>Aconoidasida</taxon>
        <taxon>Haemosporida</taxon>
        <taxon>Plasmodiidae</taxon>
        <taxon>Plasmodium</taxon>
        <taxon>Plasmodium (Plasmodium)</taxon>
    </lineage>
</organism>
<dbReference type="AlphaFoldDB" id="A0A1Y1JXW6"/>
<sequence length="293" mass="34898">MDHTFIVTCDLIFTISYIFLYELVKKFTSCKNITEGYNEQNENTYQTECNESNEIFSDTSKFNDEKICHKSMYYLNEIQGNYPGKEDAGCIYLYYWLYDHCKEECESAEIIDIYNNLINKYEDQNGTVCTEYKKNNISKYEFDKLKDIYDLNNKLESDANNSEYCSKFKSIYVKRKDECDYNAQSDFCSVLEEYRNKYNEKVATLRSNTFEYQILPPFKGYNIIAYIYVLLVLILIIVFLLFAVYKFTKFGSFLHRKIIRNKYIQRSIDEGINAHYYSLISNKISRESKCNIL</sequence>
<accession>A0A1Y1JXW6</accession>
<dbReference type="EMBL" id="BDQF01000523">
    <property type="protein sequence ID" value="GAW84624.1"/>
    <property type="molecule type" value="Genomic_DNA"/>
</dbReference>
<dbReference type="Pfam" id="PF05795">
    <property type="entry name" value="Plasmodium_Vir"/>
    <property type="match status" value="1"/>
</dbReference>
<gene>
    <name evidence="2" type="ORF">PGO_004050</name>
</gene>
<proteinExistence type="predicted"/>
<name>A0A1Y1JXW6_PLAGO</name>
<keyword evidence="3" id="KW-1185">Reference proteome</keyword>
<comment type="caution">
    <text evidence="2">The sequence shown here is derived from an EMBL/GenBank/DDBJ whole genome shotgun (WGS) entry which is preliminary data.</text>
</comment>
<dbReference type="GeneID" id="39745432"/>
<dbReference type="OrthoDB" id="382545at2759"/>
<evidence type="ECO:0000313" key="3">
    <source>
        <dbReference type="Proteomes" id="UP000195521"/>
    </source>
</evidence>
<evidence type="ECO:0000313" key="2">
    <source>
        <dbReference type="EMBL" id="GAW84624.1"/>
    </source>
</evidence>
<keyword evidence="1" id="KW-0812">Transmembrane</keyword>
<dbReference type="Proteomes" id="UP000195521">
    <property type="component" value="Unassembled WGS sequence"/>
</dbReference>
<dbReference type="InterPro" id="IPR008780">
    <property type="entry name" value="Plasmodium_Vir"/>
</dbReference>
<feature type="transmembrane region" description="Helical" evidence="1">
    <location>
        <begin position="223"/>
        <end position="247"/>
    </location>
</feature>
<keyword evidence="1" id="KW-1133">Transmembrane helix</keyword>
<keyword evidence="1" id="KW-0472">Membrane</keyword>
<dbReference type="RefSeq" id="XP_028547213.1">
    <property type="nucleotide sequence ID" value="XM_028691412.1"/>
</dbReference>
<protein>
    <submittedName>
        <fullName evidence="2">Variable surface protein</fullName>
    </submittedName>
</protein>